<dbReference type="EMBL" id="OM867525">
    <property type="protein sequence ID" value="UOL48290.1"/>
    <property type="molecule type" value="Genomic_DNA"/>
</dbReference>
<accession>A0AAE9KE60</accession>
<sequence length="161" mass="17513">MEMDDLNVPEYVEQVPGESAPNLDQEEADFLKSLESESTATTGTEPNNANDDLETKAATGTALMLINTAEAMTKQLAHPAFKWQDAEKQNTAEAIAPAIVKNGGQMPEWLEPYKEEVFALLAVGVLAFGGYMQVKQLKQLDEAQAKPKDDEPNSETLNDAA</sequence>
<evidence type="ECO:0000313" key="2">
    <source>
        <dbReference type="EMBL" id="UOL48290.1"/>
    </source>
</evidence>
<reference evidence="2" key="1">
    <citation type="submission" date="2022-02" db="EMBL/GenBank/DDBJ databases">
        <authorList>
            <person name="Guo R."/>
        </authorList>
    </citation>
    <scope>NUCLEOTIDE SEQUENCE</scope>
</reference>
<keyword evidence="3" id="KW-1185">Reference proteome</keyword>
<organism evidence="2 3">
    <name type="scientific">Vibrio phage vB_VruC_PG21</name>
    <dbReference type="NCBI Taxonomy" id="2928757"/>
    <lineage>
        <taxon>Viruses</taxon>
        <taxon>Varidnaviria</taxon>
        <taxon>Abadenavirae</taxon>
        <taxon>Produgelaviricota</taxon>
        <taxon>Belvinaviricetes</taxon>
        <taxon>Vinavirales</taxon>
        <taxon>Asemoviridae</taxon>
        <taxon>Rumoivirus</taxon>
        <taxon>Rumoivirus VruC</taxon>
    </lineage>
</organism>
<evidence type="ECO:0000313" key="3">
    <source>
        <dbReference type="Proteomes" id="UP001240192"/>
    </source>
</evidence>
<feature type="compositionally biased region" description="Polar residues" evidence="1">
    <location>
        <begin position="36"/>
        <end position="50"/>
    </location>
</feature>
<dbReference type="Proteomes" id="UP001240192">
    <property type="component" value="Segment"/>
</dbReference>
<feature type="region of interest" description="Disordered" evidence="1">
    <location>
        <begin position="142"/>
        <end position="161"/>
    </location>
</feature>
<evidence type="ECO:0000256" key="1">
    <source>
        <dbReference type="SAM" id="MobiDB-lite"/>
    </source>
</evidence>
<feature type="compositionally biased region" description="Basic and acidic residues" evidence="1">
    <location>
        <begin position="142"/>
        <end position="151"/>
    </location>
</feature>
<protein>
    <submittedName>
        <fullName evidence="2">Uncharacterized protein</fullName>
    </submittedName>
</protein>
<proteinExistence type="predicted"/>
<name>A0AAE9KE60_9VIRU</name>
<feature type="region of interest" description="Disordered" evidence="1">
    <location>
        <begin position="1"/>
        <end position="54"/>
    </location>
</feature>